<reference evidence="4" key="1">
    <citation type="journal article" date="2021" name="Microb. Physiol.">
        <title>Proteogenomic Insights into the Physiology of Marine, Sulfate-Reducing, Filamentous Desulfonema limicola and Desulfonema magnum.</title>
        <authorList>
            <person name="Schnaars V."/>
            <person name="Wohlbrand L."/>
            <person name="Scheve S."/>
            <person name="Hinrichs C."/>
            <person name="Reinhardt R."/>
            <person name="Rabus R."/>
        </authorList>
    </citation>
    <scope>NUCLEOTIDE SEQUENCE</scope>
    <source>
        <strain evidence="4">5ac10</strain>
    </source>
</reference>
<evidence type="ECO:0000256" key="1">
    <source>
        <dbReference type="ARBA" id="ARBA00022737"/>
    </source>
</evidence>
<organism evidence="4 5">
    <name type="scientific">Desulfonema limicola</name>
    <dbReference type="NCBI Taxonomy" id="45656"/>
    <lineage>
        <taxon>Bacteria</taxon>
        <taxon>Pseudomonadati</taxon>
        <taxon>Thermodesulfobacteriota</taxon>
        <taxon>Desulfobacteria</taxon>
        <taxon>Desulfobacterales</taxon>
        <taxon>Desulfococcaceae</taxon>
        <taxon>Desulfonema</taxon>
    </lineage>
</organism>
<dbReference type="Pfam" id="PF00515">
    <property type="entry name" value="TPR_1"/>
    <property type="match status" value="1"/>
</dbReference>
<dbReference type="InterPro" id="IPR011990">
    <property type="entry name" value="TPR-like_helical_dom_sf"/>
</dbReference>
<keyword evidence="5" id="KW-1185">Reference proteome</keyword>
<dbReference type="KEGG" id="dli:dnl_11560"/>
<dbReference type="PANTHER" id="PTHR44858:SF1">
    <property type="entry name" value="UDP-N-ACETYLGLUCOSAMINE--PEPTIDE N-ACETYLGLUCOSAMINYLTRANSFERASE SPINDLY-RELATED"/>
    <property type="match status" value="1"/>
</dbReference>
<dbReference type="SUPFAM" id="SSF48452">
    <property type="entry name" value="TPR-like"/>
    <property type="match status" value="1"/>
</dbReference>
<feature type="repeat" description="TPR" evidence="3">
    <location>
        <begin position="170"/>
        <end position="203"/>
    </location>
</feature>
<proteinExistence type="predicted"/>
<dbReference type="Gene3D" id="1.25.40.10">
    <property type="entry name" value="Tetratricopeptide repeat domain"/>
    <property type="match status" value="5"/>
</dbReference>
<dbReference type="Pfam" id="PF13431">
    <property type="entry name" value="TPR_17"/>
    <property type="match status" value="1"/>
</dbReference>
<keyword evidence="1" id="KW-0677">Repeat</keyword>
<evidence type="ECO:0000256" key="3">
    <source>
        <dbReference type="PROSITE-ProRule" id="PRU00339"/>
    </source>
</evidence>
<dbReference type="PROSITE" id="PS50293">
    <property type="entry name" value="TPR_REGION"/>
    <property type="match status" value="2"/>
</dbReference>
<evidence type="ECO:0000313" key="4">
    <source>
        <dbReference type="EMBL" id="QTA78909.1"/>
    </source>
</evidence>
<evidence type="ECO:0000313" key="5">
    <source>
        <dbReference type="Proteomes" id="UP000663720"/>
    </source>
</evidence>
<sequence length="1123" mass="132764">MIQLDNFNKEERYSKIPEIIEHIFELFRNTDKSLEDYNKIIESEPYNAETYLLRGHCYLSLNEYEKALDDYSKYIDLNPENPFCYLARVTLYIHLEQYENALNDFIKFIELNTESDTELDVGYLLIAYCYNRIGKIDEEQEYFNKFIDIINEMELKELNKAIKNTPENPDEYLRRGSYYHIKIFEFEKALKDFNKAIELDPENSLSYYARGCLYLSRLEYYKAFLDFSKAIEIDPENEMLNFAYTIRGVGNFFNQKYDESLNDINKAIELDSENNFLYLHRAIYHLLMQNYDECLNDCNKVIEYHPGNEIAYIVRSVCQLFLKNYDESLKDCDKVKQINSQTILINWIYLINYAMQENVTGALNYIKHNLISIFNYNINSKNQSIININACIYKLCSPHNLEITYYNNMIFTSSSQYKEHVNTNYIFESIKSYLNNRIETNPNNCFFYFARCLFYLEIGNYMEAKRDIDRVITTYPDIYFFYWVRAYSHFNSENYENTLNDLDKAVELEPENYCYCMRGLFFLKIEEYEKALEDFSKSHDAVNHDASKHFQPMTYQYHAYPYFLKKEYKKALYCLSKAIELDSQNASFYHFRGNCYLEIKEYDKAESDFDKAISLSPYHVDIYSKIITSYYNKNIYDKALIVCDKLSEIYPDNIDSRIYRAVILCKNGYEKESLEELSLFRKEFEGLLVYIISPNDSQYGSLLGGLANTSSINYMLKSMEILLDLKELEFYNDKYIEAADILDSYEIKKDNLSKKIQLFLNNIFRNYYPKFNNSLSEILERDGENIFLICAKLSILEDIQNNFSKEVSDLSGEERKELLEEKFNQQTSFMFLYSSINRSLQEKYIELVEKKEQEKAQARVDERNKIIADLSHSIKNLISTVIDPLETLKQEKEENIPVIQNAIKGANLIREIVNAMNLSFNGSIDDFYYDAGHNTGKDAISLQYIIVQSLKYSIGHMFDAKYFENFLRKYFPGREIFKEAKDEWTQKSQTNNIEELLPFIQKYFFDINLDIPNAADFVIGNEKGSAIKFLILLQELIFNAVKYSAFMKKDIRFLNITLAGNDEQIIIKVENRYKKAVKTKTSGIGLVIIKNFAKLLETEPVIIKGHDIYSVEIKFLNFWKEKN</sequence>
<dbReference type="Proteomes" id="UP000663720">
    <property type="component" value="Chromosome"/>
</dbReference>
<feature type="repeat" description="TPR" evidence="3">
    <location>
        <begin position="48"/>
        <end position="81"/>
    </location>
</feature>
<dbReference type="PROSITE" id="PS50005">
    <property type="entry name" value="TPR"/>
    <property type="match status" value="6"/>
</dbReference>
<gene>
    <name evidence="4" type="ORF">dnl_11560</name>
</gene>
<dbReference type="InterPro" id="IPR050498">
    <property type="entry name" value="Ycf3"/>
</dbReference>
<dbReference type="PANTHER" id="PTHR44858">
    <property type="entry name" value="TETRATRICOPEPTIDE REPEAT PROTEIN 6"/>
    <property type="match status" value="1"/>
</dbReference>
<dbReference type="AlphaFoldDB" id="A0A975B539"/>
<feature type="repeat" description="TPR" evidence="3">
    <location>
        <begin position="552"/>
        <end position="585"/>
    </location>
</feature>
<dbReference type="SUPFAM" id="SSF55874">
    <property type="entry name" value="ATPase domain of HSP90 chaperone/DNA topoisomerase II/histidine kinase"/>
    <property type="match status" value="1"/>
</dbReference>
<evidence type="ECO:0000256" key="2">
    <source>
        <dbReference type="ARBA" id="ARBA00022803"/>
    </source>
</evidence>
<feature type="repeat" description="TPR" evidence="3">
    <location>
        <begin position="586"/>
        <end position="619"/>
    </location>
</feature>
<accession>A0A975B539</accession>
<dbReference type="EMBL" id="CP061799">
    <property type="protein sequence ID" value="QTA78909.1"/>
    <property type="molecule type" value="Genomic_DNA"/>
</dbReference>
<dbReference type="InterPro" id="IPR019734">
    <property type="entry name" value="TPR_rpt"/>
</dbReference>
<dbReference type="Pfam" id="PF07719">
    <property type="entry name" value="TPR_2"/>
    <property type="match status" value="1"/>
</dbReference>
<protein>
    <submittedName>
        <fullName evidence="4">Tetratricopeptide repeat-containing</fullName>
    </submittedName>
</protein>
<name>A0A975B539_9BACT</name>
<feature type="repeat" description="TPR" evidence="3">
    <location>
        <begin position="479"/>
        <end position="512"/>
    </location>
</feature>
<dbReference type="Pfam" id="PF13181">
    <property type="entry name" value="TPR_8"/>
    <property type="match status" value="1"/>
</dbReference>
<keyword evidence="2 3" id="KW-0802">TPR repeat</keyword>
<dbReference type="RefSeq" id="WP_207690720.1">
    <property type="nucleotide sequence ID" value="NZ_CP061799.1"/>
</dbReference>
<dbReference type="SMART" id="SM00028">
    <property type="entry name" value="TPR"/>
    <property type="match status" value="14"/>
</dbReference>
<dbReference type="InterPro" id="IPR013105">
    <property type="entry name" value="TPR_2"/>
</dbReference>
<feature type="repeat" description="TPR" evidence="3">
    <location>
        <begin position="204"/>
        <end position="237"/>
    </location>
</feature>
<dbReference type="SUPFAM" id="SSF81901">
    <property type="entry name" value="HCP-like"/>
    <property type="match status" value="1"/>
</dbReference>
<dbReference type="InterPro" id="IPR036890">
    <property type="entry name" value="HATPase_C_sf"/>
</dbReference>